<evidence type="ECO:0000256" key="3">
    <source>
        <dbReference type="ARBA" id="ARBA00022481"/>
    </source>
</evidence>
<evidence type="ECO:0000313" key="10">
    <source>
        <dbReference type="Proteomes" id="UP000019335"/>
    </source>
</evidence>
<dbReference type="GO" id="GO:0005525">
    <property type="term" value="F:GTP binding"/>
    <property type="evidence" value="ECO:0007669"/>
    <property type="project" value="UniProtKB-KW"/>
</dbReference>
<dbReference type="PROSITE" id="PS51420">
    <property type="entry name" value="RHO"/>
    <property type="match status" value="1"/>
</dbReference>
<dbReference type="GO" id="GO:0003924">
    <property type="term" value="F:GTPase activity"/>
    <property type="evidence" value="ECO:0007669"/>
    <property type="project" value="InterPro"/>
</dbReference>
<dbReference type="InterPro" id="IPR001806">
    <property type="entry name" value="Small_GTPase"/>
</dbReference>
<accession>W7UBM5</accession>
<evidence type="ECO:0000256" key="2">
    <source>
        <dbReference type="ARBA" id="ARBA00022448"/>
    </source>
</evidence>
<protein>
    <submittedName>
        <fullName evidence="9">Rab family gtpase</fullName>
    </submittedName>
</protein>
<dbReference type="SMART" id="SM00175">
    <property type="entry name" value="RAB"/>
    <property type="match status" value="1"/>
</dbReference>
<keyword evidence="7" id="KW-0449">Lipoprotein</keyword>
<keyword evidence="2" id="KW-0813">Transport</keyword>
<dbReference type="PROSITE" id="PS51421">
    <property type="entry name" value="RAS"/>
    <property type="match status" value="1"/>
</dbReference>
<gene>
    <name evidence="9" type="primary">Rab18</name>
    <name evidence="9" type="ORF">Naga_100026g7</name>
</gene>
<dbReference type="GO" id="GO:0015031">
    <property type="term" value="P:protein transport"/>
    <property type="evidence" value="ECO:0007669"/>
    <property type="project" value="UniProtKB-KW"/>
</dbReference>
<dbReference type="FunFam" id="3.40.50.300:FF:001312">
    <property type="entry name" value="Ras-related protein Rab-18"/>
    <property type="match status" value="1"/>
</dbReference>
<evidence type="ECO:0000313" key="9">
    <source>
        <dbReference type="EMBL" id="EWM30389.1"/>
    </source>
</evidence>
<proteinExistence type="inferred from homology"/>
<dbReference type="PROSITE" id="PS51419">
    <property type="entry name" value="RAB"/>
    <property type="match status" value="1"/>
</dbReference>
<dbReference type="PRINTS" id="PR00449">
    <property type="entry name" value="RASTRNSFRMNG"/>
</dbReference>
<dbReference type="SMART" id="SM00173">
    <property type="entry name" value="RAS"/>
    <property type="match status" value="1"/>
</dbReference>
<dbReference type="SUPFAM" id="SSF52540">
    <property type="entry name" value="P-loop containing nucleoside triphosphate hydrolases"/>
    <property type="match status" value="1"/>
</dbReference>
<dbReference type="InterPro" id="IPR027417">
    <property type="entry name" value="P-loop_NTPase"/>
</dbReference>
<dbReference type="OrthoDB" id="9989112at2759"/>
<dbReference type="PANTHER" id="PTHR47977">
    <property type="entry name" value="RAS-RELATED PROTEIN RAB"/>
    <property type="match status" value="1"/>
</dbReference>
<dbReference type="SMART" id="SM00177">
    <property type="entry name" value="ARF"/>
    <property type="match status" value="1"/>
</dbReference>
<keyword evidence="4" id="KW-0547">Nucleotide-binding</keyword>
<comment type="similarity">
    <text evidence="1">Belongs to the small GTPase superfamily. Rab family.</text>
</comment>
<evidence type="ECO:0000256" key="4">
    <source>
        <dbReference type="ARBA" id="ARBA00022741"/>
    </source>
</evidence>
<keyword evidence="3" id="KW-0488">Methylation</keyword>
<dbReference type="InterPro" id="IPR050227">
    <property type="entry name" value="Rab"/>
</dbReference>
<evidence type="ECO:0000256" key="7">
    <source>
        <dbReference type="ARBA" id="ARBA00023288"/>
    </source>
</evidence>
<dbReference type="Gene3D" id="3.40.50.300">
    <property type="entry name" value="P-loop containing nucleotide triphosphate hydrolases"/>
    <property type="match status" value="1"/>
</dbReference>
<comment type="caution">
    <text evidence="9">The sequence shown here is derived from an EMBL/GenBank/DDBJ whole genome shotgun (WGS) entry which is preliminary data.</text>
</comment>
<reference evidence="9 10" key="1">
    <citation type="journal article" date="2014" name="Mol. Plant">
        <title>Chromosome Scale Genome Assembly and Transcriptome Profiling of Nannochloropsis gaditana in Nitrogen Depletion.</title>
        <authorList>
            <person name="Corteggiani Carpinelli E."/>
            <person name="Telatin A."/>
            <person name="Vitulo N."/>
            <person name="Forcato C."/>
            <person name="D'Angelo M."/>
            <person name="Schiavon R."/>
            <person name="Vezzi A."/>
            <person name="Giacometti G.M."/>
            <person name="Morosinotto T."/>
            <person name="Valle G."/>
        </authorList>
    </citation>
    <scope>NUCLEOTIDE SEQUENCE [LARGE SCALE GENOMIC DNA]</scope>
    <source>
        <strain evidence="9 10">B-31</strain>
    </source>
</reference>
<dbReference type="InterPro" id="IPR005225">
    <property type="entry name" value="Small_GTP-bd"/>
</dbReference>
<keyword evidence="6" id="KW-0342">GTP-binding</keyword>
<dbReference type="EMBL" id="AZIL01000037">
    <property type="protein sequence ID" value="EWM30389.1"/>
    <property type="molecule type" value="Genomic_DNA"/>
</dbReference>
<evidence type="ECO:0000256" key="5">
    <source>
        <dbReference type="ARBA" id="ARBA00022927"/>
    </source>
</evidence>
<evidence type="ECO:0000256" key="6">
    <source>
        <dbReference type="ARBA" id="ARBA00023134"/>
    </source>
</evidence>
<sequence length="374" mass="42603">MESNPSGDGPLRIVVLTPFLVVRFFSSYENVHLFASSPLLQFEYNQKSSSRRYLKSMAVREPEPYDHLFKLLLIGDAGVGKSSILLRFTDDAFDDHQQSTIGVDFKVKMIEVDHKRIKMTIWDTAGQERFRTLTSSYYRGAQGIILVYDVNRRESFENLNHWLQEVEVYSTGGGREIVKVLVGNKVDKERMVPREEAEAWARSKGMLFLEASAKTRTGIRQVFLEVVQKILDNPSLLTNTAPGRPRVNLQADAAAKGVEDLDWTRGRGRLGVAAELLRNPRGPSILFIGIRGIVALSLSTSLTSVSPNKGIRWDVRSMCDMRRAQHSESRADMSDRFYQYLSETESVYGCKMLARDMRPLFNARRISENRQRIK</sequence>
<keyword evidence="10" id="KW-1185">Reference proteome</keyword>
<dbReference type="CDD" id="cd01863">
    <property type="entry name" value="Rab18"/>
    <property type="match status" value="1"/>
</dbReference>
<dbReference type="SMART" id="SM00176">
    <property type="entry name" value="RAN"/>
    <property type="match status" value="1"/>
</dbReference>
<evidence type="ECO:0000256" key="1">
    <source>
        <dbReference type="ARBA" id="ARBA00006270"/>
    </source>
</evidence>
<dbReference type="NCBIfam" id="TIGR00231">
    <property type="entry name" value="small_GTP"/>
    <property type="match status" value="1"/>
</dbReference>
<evidence type="ECO:0000256" key="8">
    <source>
        <dbReference type="ARBA" id="ARBA00023289"/>
    </source>
</evidence>
<dbReference type="SMART" id="SM00174">
    <property type="entry name" value="RHO"/>
    <property type="match status" value="1"/>
</dbReference>
<organism evidence="9 10">
    <name type="scientific">Nannochloropsis gaditana</name>
    <dbReference type="NCBI Taxonomy" id="72520"/>
    <lineage>
        <taxon>Eukaryota</taxon>
        <taxon>Sar</taxon>
        <taxon>Stramenopiles</taxon>
        <taxon>Ochrophyta</taxon>
        <taxon>Eustigmatophyceae</taxon>
        <taxon>Eustigmatales</taxon>
        <taxon>Monodopsidaceae</taxon>
        <taxon>Nannochloropsis</taxon>
    </lineage>
</organism>
<dbReference type="AlphaFoldDB" id="W7UBM5"/>
<keyword evidence="8" id="KW-0636">Prenylation</keyword>
<name>W7UBM5_9STRA</name>
<dbReference type="Proteomes" id="UP000019335">
    <property type="component" value="Chromosome 1"/>
</dbReference>
<dbReference type="Pfam" id="PF00071">
    <property type="entry name" value="Ras"/>
    <property type="match status" value="1"/>
</dbReference>
<keyword evidence="5" id="KW-0653">Protein transport</keyword>